<evidence type="ECO:0000256" key="2">
    <source>
        <dbReference type="ARBA" id="ARBA00012438"/>
    </source>
</evidence>
<comment type="caution">
    <text evidence="9">The sequence shown here is derived from an EMBL/GenBank/DDBJ whole genome shotgun (WGS) entry which is preliminary data.</text>
</comment>
<dbReference type="PANTHER" id="PTHR43304">
    <property type="entry name" value="PHYTOCHROME-LIKE PROTEIN CPH1"/>
    <property type="match status" value="1"/>
</dbReference>
<keyword evidence="10" id="KW-1185">Reference proteome</keyword>
<feature type="domain" description="PAS" evidence="7">
    <location>
        <begin position="275"/>
        <end position="345"/>
    </location>
</feature>
<evidence type="ECO:0000256" key="1">
    <source>
        <dbReference type="ARBA" id="ARBA00000085"/>
    </source>
</evidence>
<reference evidence="10" key="1">
    <citation type="journal article" date="2019" name="Int. J. Syst. Evol. Microbiol.">
        <title>The Global Catalogue of Microorganisms (GCM) 10K type strain sequencing project: providing services to taxonomists for standard genome sequencing and annotation.</title>
        <authorList>
            <consortium name="The Broad Institute Genomics Platform"/>
            <consortium name="The Broad Institute Genome Sequencing Center for Infectious Disease"/>
            <person name="Wu L."/>
            <person name="Ma J."/>
        </authorList>
    </citation>
    <scope>NUCLEOTIDE SEQUENCE [LARGE SCALE GENOMIC DNA]</scope>
    <source>
        <strain evidence="10">JCM 17917</strain>
    </source>
</reference>
<name>A0ABP8FTK7_9BACT</name>
<evidence type="ECO:0000313" key="10">
    <source>
        <dbReference type="Proteomes" id="UP001501844"/>
    </source>
</evidence>
<dbReference type="SMART" id="SM00086">
    <property type="entry name" value="PAC"/>
    <property type="match status" value="3"/>
</dbReference>
<evidence type="ECO:0000313" key="9">
    <source>
        <dbReference type="EMBL" id="GAA4310480.1"/>
    </source>
</evidence>
<dbReference type="InterPro" id="IPR035965">
    <property type="entry name" value="PAS-like_dom_sf"/>
</dbReference>
<comment type="catalytic activity">
    <reaction evidence="1">
        <text>ATP + protein L-histidine = ADP + protein N-phospho-L-histidine.</text>
        <dbReference type="EC" id="2.7.13.3"/>
    </reaction>
</comment>
<dbReference type="InterPro" id="IPR003594">
    <property type="entry name" value="HATPase_dom"/>
</dbReference>
<feature type="domain" description="PAS" evidence="7">
    <location>
        <begin position="399"/>
        <end position="469"/>
    </location>
</feature>
<dbReference type="InterPro" id="IPR052162">
    <property type="entry name" value="Sensor_kinase/Photoreceptor"/>
</dbReference>
<dbReference type="SMART" id="SM00091">
    <property type="entry name" value="PAS"/>
    <property type="match status" value="5"/>
</dbReference>
<feature type="domain" description="Histidine kinase" evidence="6">
    <location>
        <begin position="656"/>
        <end position="871"/>
    </location>
</feature>
<keyword evidence="4" id="KW-0808">Transferase</keyword>
<dbReference type="InterPro" id="IPR013656">
    <property type="entry name" value="PAS_4"/>
</dbReference>
<dbReference type="PROSITE" id="PS50113">
    <property type="entry name" value="PAC"/>
    <property type="match status" value="2"/>
</dbReference>
<keyword evidence="3" id="KW-0597">Phosphoprotein</keyword>
<dbReference type="PROSITE" id="PS50109">
    <property type="entry name" value="HIS_KIN"/>
    <property type="match status" value="1"/>
</dbReference>
<dbReference type="InterPro" id="IPR001610">
    <property type="entry name" value="PAC"/>
</dbReference>
<evidence type="ECO:0000256" key="3">
    <source>
        <dbReference type="ARBA" id="ARBA00022553"/>
    </source>
</evidence>
<proteinExistence type="predicted"/>
<evidence type="ECO:0000259" key="7">
    <source>
        <dbReference type="PROSITE" id="PS50112"/>
    </source>
</evidence>
<dbReference type="PANTHER" id="PTHR43304:SF1">
    <property type="entry name" value="PAC DOMAIN-CONTAINING PROTEIN"/>
    <property type="match status" value="1"/>
</dbReference>
<feature type="domain" description="PAC" evidence="8">
    <location>
        <begin position="223"/>
        <end position="274"/>
    </location>
</feature>
<dbReference type="Gene3D" id="1.10.287.130">
    <property type="match status" value="1"/>
</dbReference>
<dbReference type="NCBIfam" id="TIGR00229">
    <property type="entry name" value="sensory_box"/>
    <property type="match status" value="5"/>
</dbReference>
<accession>A0ABP8FTK7</accession>
<sequence>MSKVAPTLRVNQGSSQQVQGQPSVSFEKLIQYSTDLHCTLDPTGRFQFVNDTSASLLGYLPEELLGKPLQETILLENTAAPEETVRQLLWQNPTLPHLPTRKRISHLHKSGGPILLEWSAIWVAEDNVYYCVAKDCRHQEVATAAPDQPKGLHEILVEHGADMMALLTLDGIYTYVGGPIERILGYRPEDLVGKNVFNHIHPDDLQEAKGSFVTLLQSDTYTNSRGFRFKRADGQWRWIDTTVSNQLLNPNIQALVVSSRDITEQVENNNRLQESEQKYRNLFEKNPDVVFLQNPEGTIIEINQAFQKVLGYTPQEAVGLSTTLFVPNESVPQSVKYFNESLAGKTTRFEINLLTKTGEQKAFEIVMYPLFLKGRILGVETIAKDITVVKQAFETIQRQAQRLNTVLESITDAFFTLDRNLRITHLNSEMVKLLGIDKEDTLGRSILDVFPEEAEDIFKKQYKRMLSTGKSVSFETFLKRKRKWLSVKFFPFEGGLSVYLLDITQRIRYQNELSMLSLVASKITNGVVIMNAQCHIEWVNDGFTNINGYTLQEVLGKRPDDFFHGPNTDPEARKRIFAGYKSGEPFTEEIINYKKNGEEFWVSLNITPVKNEEGKVIRFIAIQTDITTLKKAEEQQAKLAQELNRQNLDLQQFTYIVSHNLRAPVANSLGLAKLLPLLDKEDSGYTRALQGIEKSILSIDTVLKDLNTILTVGFNKDTLEVESINLKAVCEEAIESLHESIDAVGGQVELNIEAGLRVSGNKAYLFSMFHNLLTNAIKYRSPDRTLQITVTATIKGKWVKVLFTDNGSGFDEERAGDKVFKLYQRFHHEVEGRGLGLFMVKTQVESMGGDIQVSSQEGVGTEFLICLRLGQPPVERQT</sequence>
<feature type="domain" description="PAS" evidence="7">
    <location>
        <begin position="40"/>
        <end position="92"/>
    </location>
</feature>
<dbReference type="InterPro" id="IPR036097">
    <property type="entry name" value="HisK_dim/P_sf"/>
</dbReference>
<dbReference type="InterPro" id="IPR036890">
    <property type="entry name" value="HATPase_C_sf"/>
</dbReference>
<dbReference type="InterPro" id="IPR000014">
    <property type="entry name" value="PAS"/>
</dbReference>
<dbReference type="CDD" id="cd00130">
    <property type="entry name" value="PAS"/>
    <property type="match status" value="5"/>
</dbReference>
<dbReference type="SUPFAM" id="SSF55874">
    <property type="entry name" value="ATPase domain of HSP90 chaperone/DNA topoisomerase II/histidine kinase"/>
    <property type="match status" value="1"/>
</dbReference>
<dbReference type="Gene3D" id="3.30.450.20">
    <property type="entry name" value="PAS domain"/>
    <property type="match status" value="5"/>
</dbReference>
<dbReference type="Proteomes" id="UP001501844">
    <property type="component" value="Unassembled WGS sequence"/>
</dbReference>
<evidence type="ECO:0000256" key="4">
    <source>
        <dbReference type="ARBA" id="ARBA00022679"/>
    </source>
</evidence>
<keyword evidence="5" id="KW-0418">Kinase</keyword>
<dbReference type="PROSITE" id="PS50112">
    <property type="entry name" value="PAS"/>
    <property type="match status" value="5"/>
</dbReference>
<gene>
    <name evidence="9" type="ORF">GCM10023183_28450</name>
</gene>
<dbReference type="Pfam" id="PF08447">
    <property type="entry name" value="PAS_3"/>
    <property type="match status" value="1"/>
</dbReference>
<dbReference type="InterPro" id="IPR013655">
    <property type="entry name" value="PAS_fold_3"/>
</dbReference>
<dbReference type="SUPFAM" id="SSF47384">
    <property type="entry name" value="Homodimeric domain of signal transducing histidine kinase"/>
    <property type="match status" value="1"/>
</dbReference>
<feature type="domain" description="PAC" evidence="8">
    <location>
        <begin position="586"/>
        <end position="638"/>
    </location>
</feature>
<evidence type="ECO:0000259" key="6">
    <source>
        <dbReference type="PROSITE" id="PS50109"/>
    </source>
</evidence>
<dbReference type="PRINTS" id="PR00344">
    <property type="entry name" value="BCTRLSENSOR"/>
</dbReference>
<feature type="domain" description="PAS" evidence="7">
    <location>
        <begin position="156"/>
        <end position="219"/>
    </location>
</feature>
<dbReference type="EC" id="2.7.13.3" evidence="2"/>
<dbReference type="Gene3D" id="3.30.565.10">
    <property type="entry name" value="Histidine kinase-like ATPase, C-terminal domain"/>
    <property type="match status" value="1"/>
</dbReference>
<dbReference type="Pfam" id="PF02518">
    <property type="entry name" value="HATPase_c"/>
    <property type="match status" value="1"/>
</dbReference>
<dbReference type="Pfam" id="PF08448">
    <property type="entry name" value="PAS_4"/>
    <property type="match status" value="1"/>
</dbReference>
<evidence type="ECO:0000256" key="5">
    <source>
        <dbReference type="ARBA" id="ARBA00022777"/>
    </source>
</evidence>
<dbReference type="SMART" id="SM00387">
    <property type="entry name" value="HATPase_c"/>
    <property type="match status" value="1"/>
</dbReference>
<organism evidence="9 10">
    <name type="scientific">Nibribacter koreensis</name>
    <dbReference type="NCBI Taxonomy" id="1084519"/>
    <lineage>
        <taxon>Bacteria</taxon>
        <taxon>Pseudomonadati</taxon>
        <taxon>Bacteroidota</taxon>
        <taxon>Cytophagia</taxon>
        <taxon>Cytophagales</taxon>
        <taxon>Hymenobacteraceae</taxon>
        <taxon>Nibribacter</taxon>
    </lineage>
</organism>
<dbReference type="EMBL" id="BAABGX010000002">
    <property type="protein sequence ID" value="GAA4310480.1"/>
    <property type="molecule type" value="Genomic_DNA"/>
</dbReference>
<feature type="domain" description="PAS" evidence="7">
    <location>
        <begin position="512"/>
        <end position="564"/>
    </location>
</feature>
<dbReference type="Pfam" id="PF13426">
    <property type="entry name" value="PAS_9"/>
    <property type="match status" value="3"/>
</dbReference>
<dbReference type="InterPro" id="IPR004358">
    <property type="entry name" value="Sig_transdc_His_kin-like_C"/>
</dbReference>
<dbReference type="InterPro" id="IPR000700">
    <property type="entry name" value="PAS-assoc_C"/>
</dbReference>
<dbReference type="SUPFAM" id="SSF55785">
    <property type="entry name" value="PYP-like sensor domain (PAS domain)"/>
    <property type="match status" value="5"/>
</dbReference>
<evidence type="ECO:0000259" key="8">
    <source>
        <dbReference type="PROSITE" id="PS50113"/>
    </source>
</evidence>
<dbReference type="InterPro" id="IPR005467">
    <property type="entry name" value="His_kinase_dom"/>
</dbReference>
<dbReference type="RefSeq" id="WP_345167446.1">
    <property type="nucleotide sequence ID" value="NZ_BAABGX010000002.1"/>
</dbReference>
<protein>
    <recommendedName>
        <fullName evidence="2">histidine kinase</fullName>
        <ecNumber evidence="2">2.7.13.3</ecNumber>
    </recommendedName>
</protein>